<dbReference type="PANTHER" id="PTHR30511:SF0">
    <property type="entry name" value="ALANINE RACEMASE, CATABOLIC-RELATED"/>
    <property type="match status" value="1"/>
</dbReference>
<evidence type="ECO:0000313" key="9">
    <source>
        <dbReference type="EMBL" id="AUS05287.1"/>
    </source>
</evidence>
<dbReference type="SUPFAM" id="SSF51419">
    <property type="entry name" value="PLP-binding barrel"/>
    <property type="match status" value="1"/>
</dbReference>
<feature type="modified residue" description="N6-(pyridoxal phosphate)lysine" evidence="5 6">
    <location>
        <position position="38"/>
    </location>
</feature>
<dbReference type="InterPro" id="IPR009006">
    <property type="entry name" value="Ala_racemase/Decarboxylase_C"/>
</dbReference>
<sequence length="369" mass="41280">MPKAQETVLEINLKALQQNFDYLKSKLTSNTKFLAVVKAYAYGNDSCEIALFLEKLNVDYFVVAYIEEGVALRQAGVKTPILILHPQIVNFDILVENHLEPSLYNEKILKEFIAALSEKNIEKYPVHLKFNTGLNRLGFWHTDVKMIAETISQTKTLEVVSILSHLAASEDLNEKTFTLNQIEDFNNIAENFTQETGLKPLKHICNTSGILNYPEAHFDMVRSGIGLYGFGNSDKENPNFRPIGTLKTVISQIHNIIEGESIGYNRGFKATETLRSATLPIGHADGIGRQYGHGKGFVTIHGQKAPIIGNVCMDMIMVDVTHIDCHEGDEVIVFGESPTAENLAETANTISYELITHISQRVMRIFTNH</sequence>
<dbReference type="AlphaFoldDB" id="A0A2I7SHA8"/>
<dbReference type="GO" id="GO:0008784">
    <property type="term" value="F:alanine racemase activity"/>
    <property type="evidence" value="ECO:0007669"/>
    <property type="project" value="UniProtKB-UniRule"/>
</dbReference>
<dbReference type="SUPFAM" id="SSF50621">
    <property type="entry name" value="Alanine racemase C-terminal domain-like"/>
    <property type="match status" value="1"/>
</dbReference>
<evidence type="ECO:0000259" key="8">
    <source>
        <dbReference type="SMART" id="SM01005"/>
    </source>
</evidence>
<dbReference type="Pfam" id="PF01168">
    <property type="entry name" value="Ala_racemase_N"/>
    <property type="match status" value="1"/>
</dbReference>
<organism evidence="9 10">
    <name type="scientific">Pseudotamlana carrageenivorans</name>
    <dbReference type="NCBI Taxonomy" id="2069432"/>
    <lineage>
        <taxon>Bacteria</taxon>
        <taxon>Pseudomonadati</taxon>
        <taxon>Bacteroidota</taxon>
        <taxon>Flavobacteriia</taxon>
        <taxon>Flavobacteriales</taxon>
        <taxon>Flavobacteriaceae</taxon>
        <taxon>Pseudotamlana</taxon>
    </lineage>
</organism>
<dbReference type="Pfam" id="PF00842">
    <property type="entry name" value="Ala_racemase_C"/>
    <property type="match status" value="1"/>
</dbReference>
<evidence type="ECO:0000256" key="2">
    <source>
        <dbReference type="ARBA" id="ARBA00001933"/>
    </source>
</evidence>
<evidence type="ECO:0000256" key="4">
    <source>
        <dbReference type="ARBA" id="ARBA00023235"/>
    </source>
</evidence>
<comment type="pathway">
    <text evidence="5">Amino-acid biosynthesis; D-alanine biosynthesis; D-alanine from L-alanine: step 1/1.</text>
</comment>
<dbReference type="Gene3D" id="3.20.20.10">
    <property type="entry name" value="Alanine racemase"/>
    <property type="match status" value="1"/>
</dbReference>
<dbReference type="HAMAP" id="MF_01201">
    <property type="entry name" value="Ala_racemase"/>
    <property type="match status" value="1"/>
</dbReference>
<dbReference type="InterPro" id="IPR001608">
    <property type="entry name" value="Ala_racemase_N"/>
</dbReference>
<comment type="cofactor">
    <cofactor evidence="2 5 6">
        <name>pyridoxal 5'-phosphate</name>
        <dbReference type="ChEBI" id="CHEBI:597326"/>
    </cofactor>
</comment>
<evidence type="ECO:0000256" key="1">
    <source>
        <dbReference type="ARBA" id="ARBA00000316"/>
    </source>
</evidence>
<dbReference type="GO" id="GO:0030170">
    <property type="term" value="F:pyridoxal phosphate binding"/>
    <property type="evidence" value="ECO:0007669"/>
    <property type="project" value="UniProtKB-UniRule"/>
</dbReference>
<keyword evidence="10" id="KW-1185">Reference proteome</keyword>
<feature type="active site" description="Proton acceptor; specific for D-alanine" evidence="5">
    <location>
        <position position="38"/>
    </location>
</feature>
<dbReference type="InterPro" id="IPR011079">
    <property type="entry name" value="Ala_racemase_C"/>
</dbReference>
<accession>A0A2I7SHA8</accession>
<protein>
    <recommendedName>
        <fullName evidence="5">Alanine racemase</fullName>
        <ecNumber evidence="5">5.1.1.1</ecNumber>
    </recommendedName>
</protein>
<feature type="domain" description="Alanine racemase C-terminal" evidence="8">
    <location>
        <begin position="243"/>
        <end position="367"/>
    </location>
</feature>
<dbReference type="NCBIfam" id="TIGR00492">
    <property type="entry name" value="alr"/>
    <property type="match status" value="1"/>
</dbReference>
<dbReference type="GO" id="GO:0030632">
    <property type="term" value="P:D-alanine biosynthetic process"/>
    <property type="evidence" value="ECO:0007669"/>
    <property type="project" value="UniProtKB-UniRule"/>
</dbReference>
<feature type="binding site" evidence="5 7">
    <location>
        <position position="313"/>
    </location>
    <ligand>
        <name>substrate</name>
    </ligand>
</feature>
<keyword evidence="4 5" id="KW-0413">Isomerase</keyword>
<evidence type="ECO:0000256" key="7">
    <source>
        <dbReference type="PIRSR" id="PIRSR600821-52"/>
    </source>
</evidence>
<dbReference type="SMART" id="SM01005">
    <property type="entry name" value="Ala_racemase_C"/>
    <property type="match status" value="1"/>
</dbReference>
<comment type="function">
    <text evidence="5">Catalyzes the interconversion of L-alanine and D-alanine. May also act on other amino acids.</text>
</comment>
<evidence type="ECO:0000256" key="6">
    <source>
        <dbReference type="PIRSR" id="PIRSR600821-50"/>
    </source>
</evidence>
<name>A0A2I7SHA8_9FLAO</name>
<dbReference type="CDD" id="cd00430">
    <property type="entry name" value="PLPDE_III_AR"/>
    <property type="match status" value="1"/>
</dbReference>
<comment type="catalytic activity">
    <reaction evidence="1 5">
        <text>L-alanine = D-alanine</text>
        <dbReference type="Rhea" id="RHEA:20249"/>
        <dbReference type="ChEBI" id="CHEBI:57416"/>
        <dbReference type="ChEBI" id="CHEBI:57972"/>
        <dbReference type="EC" id="5.1.1.1"/>
    </reaction>
</comment>
<dbReference type="UniPathway" id="UPA00042">
    <property type="reaction ID" value="UER00497"/>
</dbReference>
<evidence type="ECO:0000256" key="3">
    <source>
        <dbReference type="ARBA" id="ARBA00022898"/>
    </source>
</evidence>
<dbReference type="InterPro" id="IPR000821">
    <property type="entry name" value="Ala_racemase"/>
</dbReference>
<evidence type="ECO:0000313" key="10">
    <source>
        <dbReference type="Proteomes" id="UP000236592"/>
    </source>
</evidence>
<keyword evidence="3 5" id="KW-0663">Pyridoxal phosphate</keyword>
<feature type="active site" description="Proton acceptor; specific for L-alanine" evidence="5">
    <location>
        <position position="264"/>
    </location>
</feature>
<dbReference type="OrthoDB" id="9801978at2"/>
<dbReference type="InterPro" id="IPR029066">
    <property type="entry name" value="PLP-binding_barrel"/>
</dbReference>
<comment type="similarity">
    <text evidence="5">Belongs to the alanine racemase family.</text>
</comment>
<dbReference type="PRINTS" id="PR00992">
    <property type="entry name" value="ALARACEMASE"/>
</dbReference>
<dbReference type="EMBL" id="CP025938">
    <property type="protein sequence ID" value="AUS05287.1"/>
    <property type="molecule type" value="Genomic_DNA"/>
</dbReference>
<gene>
    <name evidence="9" type="primary">alr</name>
    <name evidence="9" type="ORF">C1A40_07280</name>
</gene>
<dbReference type="RefSeq" id="WP_102995330.1">
    <property type="nucleotide sequence ID" value="NZ_CP025938.1"/>
</dbReference>
<dbReference type="FunFam" id="3.20.20.10:FF:000002">
    <property type="entry name" value="Alanine racemase"/>
    <property type="match status" value="1"/>
</dbReference>
<dbReference type="EC" id="5.1.1.1" evidence="5"/>
<dbReference type="Proteomes" id="UP000236592">
    <property type="component" value="Chromosome"/>
</dbReference>
<dbReference type="PANTHER" id="PTHR30511">
    <property type="entry name" value="ALANINE RACEMASE"/>
    <property type="match status" value="1"/>
</dbReference>
<dbReference type="GO" id="GO:0005829">
    <property type="term" value="C:cytosol"/>
    <property type="evidence" value="ECO:0007669"/>
    <property type="project" value="TreeGrafter"/>
</dbReference>
<dbReference type="KEGG" id="taj:C1A40_07280"/>
<proteinExistence type="inferred from homology"/>
<feature type="binding site" evidence="5 7">
    <location>
        <position position="136"/>
    </location>
    <ligand>
        <name>substrate</name>
    </ligand>
</feature>
<dbReference type="Gene3D" id="2.40.37.10">
    <property type="entry name" value="Lyase, Ornithine Decarboxylase, Chain A, domain 1"/>
    <property type="match status" value="1"/>
</dbReference>
<reference evidence="10" key="1">
    <citation type="submission" date="2018-01" db="EMBL/GenBank/DDBJ databases">
        <title>Complete genome of Tamlana sp. UJ94.</title>
        <authorList>
            <person name="Jung J."/>
            <person name="Chung D."/>
            <person name="Bae S.S."/>
            <person name="Baek K."/>
        </authorList>
    </citation>
    <scope>NUCLEOTIDE SEQUENCE [LARGE SCALE GENOMIC DNA]</scope>
    <source>
        <strain evidence="10">UJ94</strain>
    </source>
</reference>
<evidence type="ECO:0000256" key="5">
    <source>
        <dbReference type="HAMAP-Rule" id="MF_01201"/>
    </source>
</evidence>